<dbReference type="GO" id="GO:0043190">
    <property type="term" value="C:ATP-binding cassette (ABC) transporter complex"/>
    <property type="evidence" value="ECO:0007669"/>
    <property type="project" value="InterPro"/>
</dbReference>
<proteinExistence type="inferred from homology"/>
<dbReference type="GO" id="GO:0015833">
    <property type="term" value="P:peptide transport"/>
    <property type="evidence" value="ECO:0007669"/>
    <property type="project" value="TreeGrafter"/>
</dbReference>
<dbReference type="EMBL" id="LR743508">
    <property type="protein sequence ID" value="CAA2110390.1"/>
    <property type="molecule type" value="Genomic_DNA"/>
</dbReference>
<dbReference type="Gene3D" id="3.40.190.10">
    <property type="entry name" value="Periplasmic binding protein-like II"/>
    <property type="match status" value="1"/>
</dbReference>
<comment type="similarity">
    <text evidence="2">Belongs to the bacterial solute-binding protein 5 family.</text>
</comment>
<dbReference type="GO" id="GO:1904680">
    <property type="term" value="F:peptide transmembrane transporter activity"/>
    <property type="evidence" value="ECO:0007669"/>
    <property type="project" value="TreeGrafter"/>
</dbReference>
<gene>
    <name evidence="7" type="primary">dppA_7</name>
    <name evidence="7" type="ORF">VVAX_06634</name>
</gene>
<dbReference type="InterPro" id="IPR030678">
    <property type="entry name" value="Peptide/Ni-bd"/>
</dbReference>
<keyword evidence="5" id="KW-0472">Membrane</keyword>
<reference evidence="7" key="1">
    <citation type="submission" date="2019-12" db="EMBL/GenBank/DDBJ databases">
        <authorList>
            <person name="Cremers G."/>
        </authorList>
    </citation>
    <scope>NUCLEOTIDE SEQUENCE</scope>
    <source>
        <strain evidence="7">Vvax</strain>
    </source>
</reference>
<dbReference type="PANTHER" id="PTHR30290">
    <property type="entry name" value="PERIPLASMIC BINDING COMPONENT OF ABC TRANSPORTER"/>
    <property type="match status" value="1"/>
</dbReference>
<dbReference type="PIRSF" id="PIRSF002741">
    <property type="entry name" value="MppA"/>
    <property type="match status" value="1"/>
</dbReference>
<sequence>MDRRSFIQQSTAFVSVGATGAIATAGLGMPLAAFAQSRKETVRVLAEGAPNSQDPHGEGVSRESLGLFTNVYDRLINFDRVQVSPGVFKYDYGRFRGELAESFEQSADGRTLTFRLRRDATFHDGRPVTANDVKWSLDRAVSLPASKRQLATGSLENASQFSVVDSHTFRITLPRADRYTLPNLALFFASVLNSELARSHATPADPWAAEWVKANAAGGGAYKVENFTPGQQVIYARFDGWKSGALPQVRRAVFQVVPSASNRVAALLKGDADVALQLPPKDLDALTDTTRAKVVSVPVTTSFRFVAFNTQAKPFDDVRVRQAIAYALPYTSLLRGANLGRGEPLYGAKPGKPAGSRFPQPYPYETQLLRARELLAQAGLAKGFKTSFSYNVGDATLAEPAALLIQEALAKIGIELSIEKVPGAQWGTLQTEKKLPFFIDSSSAWFNDPDYFFRIFFQGDWRWNFGSFRNDELAKLVEQARWETDRAKYDRAIQRAIEIAFDQVPLVPLWLPAFEAALQPDLQGFTYYIHGQVDFRPLTRG</sequence>
<dbReference type="InterPro" id="IPR000914">
    <property type="entry name" value="SBP_5_dom"/>
</dbReference>
<dbReference type="Gene3D" id="3.10.105.10">
    <property type="entry name" value="Dipeptide-binding Protein, Domain 3"/>
    <property type="match status" value="1"/>
</dbReference>
<evidence type="ECO:0000313" key="7">
    <source>
        <dbReference type="EMBL" id="CAA2110390.1"/>
    </source>
</evidence>
<keyword evidence="3" id="KW-0813">Transport</keyword>
<name>A0A679JVS3_VARPD</name>
<dbReference type="Pfam" id="PF00496">
    <property type="entry name" value="SBP_bac_5"/>
    <property type="match status" value="1"/>
</dbReference>
<comment type="subcellular location">
    <subcellularLocation>
        <location evidence="1">Cell envelope</location>
    </subcellularLocation>
</comment>
<accession>A0A679JVS3</accession>
<protein>
    <submittedName>
        <fullName evidence="7">Periplasmic dipeptide transport protein</fullName>
    </submittedName>
</protein>
<feature type="transmembrane region" description="Helical" evidence="5">
    <location>
        <begin position="12"/>
        <end position="35"/>
    </location>
</feature>
<evidence type="ECO:0000256" key="3">
    <source>
        <dbReference type="ARBA" id="ARBA00022448"/>
    </source>
</evidence>
<evidence type="ECO:0000256" key="1">
    <source>
        <dbReference type="ARBA" id="ARBA00004196"/>
    </source>
</evidence>
<dbReference type="RefSeq" id="WP_339094861.1">
    <property type="nucleotide sequence ID" value="NZ_LR743508.1"/>
</dbReference>
<dbReference type="PANTHER" id="PTHR30290:SF10">
    <property type="entry name" value="PERIPLASMIC OLIGOPEPTIDE-BINDING PROTEIN-RELATED"/>
    <property type="match status" value="1"/>
</dbReference>
<keyword evidence="5" id="KW-0812">Transmembrane</keyword>
<dbReference type="GO" id="GO:0030288">
    <property type="term" value="C:outer membrane-bounded periplasmic space"/>
    <property type="evidence" value="ECO:0007669"/>
    <property type="project" value="UniProtKB-ARBA"/>
</dbReference>
<keyword evidence="5" id="KW-1133">Transmembrane helix</keyword>
<dbReference type="SUPFAM" id="SSF53850">
    <property type="entry name" value="Periplasmic binding protein-like II"/>
    <property type="match status" value="1"/>
</dbReference>
<evidence type="ECO:0000256" key="5">
    <source>
        <dbReference type="SAM" id="Phobius"/>
    </source>
</evidence>
<evidence type="ECO:0000256" key="4">
    <source>
        <dbReference type="ARBA" id="ARBA00022729"/>
    </source>
</evidence>
<feature type="domain" description="Solute-binding protein family 5" evidence="6">
    <location>
        <begin position="96"/>
        <end position="460"/>
    </location>
</feature>
<organism evidence="7">
    <name type="scientific">Variovorax paradoxus</name>
    <dbReference type="NCBI Taxonomy" id="34073"/>
    <lineage>
        <taxon>Bacteria</taxon>
        <taxon>Pseudomonadati</taxon>
        <taxon>Pseudomonadota</taxon>
        <taxon>Betaproteobacteria</taxon>
        <taxon>Burkholderiales</taxon>
        <taxon>Comamonadaceae</taxon>
        <taxon>Variovorax</taxon>
    </lineage>
</organism>
<dbReference type="InterPro" id="IPR039424">
    <property type="entry name" value="SBP_5"/>
</dbReference>
<keyword evidence="4" id="KW-0732">Signal</keyword>
<evidence type="ECO:0000256" key="2">
    <source>
        <dbReference type="ARBA" id="ARBA00005695"/>
    </source>
</evidence>
<dbReference type="CDD" id="cd08512">
    <property type="entry name" value="PBP2_NikA_DppA_OppA_like_7"/>
    <property type="match status" value="1"/>
</dbReference>
<evidence type="ECO:0000259" key="6">
    <source>
        <dbReference type="Pfam" id="PF00496"/>
    </source>
</evidence>
<dbReference type="AlphaFoldDB" id="A0A679JVS3"/>